<evidence type="ECO:0000313" key="1">
    <source>
        <dbReference type="EMBL" id="KAH7903955.1"/>
    </source>
</evidence>
<protein>
    <submittedName>
        <fullName evidence="1">COPI alpha subunit C-terminus-domain-containing protein</fullName>
    </submittedName>
</protein>
<reference evidence="1" key="1">
    <citation type="journal article" date="2021" name="New Phytol.">
        <title>Evolutionary innovations through gain and loss of genes in the ectomycorrhizal Boletales.</title>
        <authorList>
            <person name="Wu G."/>
            <person name="Miyauchi S."/>
            <person name="Morin E."/>
            <person name="Kuo A."/>
            <person name="Drula E."/>
            <person name="Varga T."/>
            <person name="Kohler A."/>
            <person name="Feng B."/>
            <person name="Cao Y."/>
            <person name="Lipzen A."/>
            <person name="Daum C."/>
            <person name="Hundley H."/>
            <person name="Pangilinan J."/>
            <person name="Johnson J."/>
            <person name="Barry K."/>
            <person name="LaButti K."/>
            <person name="Ng V."/>
            <person name="Ahrendt S."/>
            <person name="Min B."/>
            <person name="Choi I.G."/>
            <person name="Park H."/>
            <person name="Plett J.M."/>
            <person name="Magnuson J."/>
            <person name="Spatafora J.W."/>
            <person name="Nagy L.G."/>
            <person name="Henrissat B."/>
            <person name="Grigoriev I.V."/>
            <person name="Yang Z.L."/>
            <person name="Xu J."/>
            <person name="Martin F.M."/>
        </authorList>
    </citation>
    <scope>NUCLEOTIDE SEQUENCE</scope>
    <source>
        <strain evidence="1">ATCC 28755</strain>
    </source>
</reference>
<accession>A0ACB7ZRX8</accession>
<evidence type="ECO:0000313" key="2">
    <source>
        <dbReference type="Proteomes" id="UP000790377"/>
    </source>
</evidence>
<organism evidence="1 2">
    <name type="scientific">Hygrophoropsis aurantiaca</name>
    <dbReference type="NCBI Taxonomy" id="72124"/>
    <lineage>
        <taxon>Eukaryota</taxon>
        <taxon>Fungi</taxon>
        <taxon>Dikarya</taxon>
        <taxon>Basidiomycota</taxon>
        <taxon>Agaricomycotina</taxon>
        <taxon>Agaricomycetes</taxon>
        <taxon>Agaricomycetidae</taxon>
        <taxon>Boletales</taxon>
        <taxon>Coniophorineae</taxon>
        <taxon>Hygrophoropsidaceae</taxon>
        <taxon>Hygrophoropsis</taxon>
    </lineage>
</organism>
<dbReference type="Proteomes" id="UP000790377">
    <property type="component" value="Unassembled WGS sequence"/>
</dbReference>
<keyword evidence="2" id="KW-1185">Reference proteome</keyword>
<comment type="caution">
    <text evidence="1">The sequence shown here is derived from an EMBL/GenBank/DDBJ whole genome shotgun (WGS) entry which is preliminary data.</text>
</comment>
<feature type="non-terminal residue" evidence="1">
    <location>
        <position position="1"/>
    </location>
</feature>
<sequence>DETHDDIDPEEGGWELDPEAVESEKEPEEDKVIREDEDLGAGAAPGVSETELWVRNSPFATDHVAAGSFESAMQTIRYYFAILKPLFLSIYRSSHAYTPAPVAYKAQSIRDIARTRYRFVSGNKLPEAQTTFRSVLRALLLVVSSDKVKENMSSASIELERRRVAQEKPDNVTVRRGLELAAYFTHSQLQSPHMLIALRSAIGVFVKANNHATALKFARRLLDLNPDPKPVAQARQRIAAGDRNPRNAVEISYD</sequence>
<name>A0ACB7ZRX8_9AGAM</name>
<dbReference type="EMBL" id="MU268677">
    <property type="protein sequence ID" value="KAH7903955.1"/>
    <property type="molecule type" value="Genomic_DNA"/>
</dbReference>
<gene>
    <name evidence="1" type="ORF">BJ138DRAFT_1187679</name>
</gene>
<proteinExistence type="predicted"/>